<evidence type="ECO:0000256" key="20">
    <source>
        <dbReference type="RuleBase" id="RU366027"/>
    </source>
</evidence>
<keyword evidence="11 20" id="KW-0732">Signal</keyword>
<dbReference type="Gene3D" id="2.40.230.10">
    <property type="entry name" value="Phospholipase A1"/>
    <property type="match status" value="1"/>
</dbReference>
<comment type="cofactor">
    <cofactor evidence="20">
        <name>Ca(2+)</name>
        <dbReference type="ChEBI" id="CHEBI:29108"/>
    </cofactor>
    <text evidence="20">Binds 1 Ca(2+) ion per monomer. In the dimeric form the Ca(2+) is bound by different amino acids with binding of each Ca(2+) shared with ligands coming from each monomer. The Ca(2+) ion may have a role in catalysis.</text>
</comment>
<evidence type="ECO:0000256" key="14">
    <source>
        <dbReference type="ARBA" id="ARBA00022963"/>
    </source>
</evidence>
<evidence type="ECO:0000256" key="11">
    <source>
        <dbReference type="ARBA" id="ARBA00022729"/>
    </source>
</evidence>
<dbReference type="STRING" id="45610.AOC03_07765"/>
<feature type="signal peptide" evidence="20">
    <location>
        <begin position="1"/>
        <end position="37"/>
    </location>
</feature>
<evidence type="ECO:0000256" key="7">
    <source>
        <dbReference type="ARBA" id="ARBA00021726"/>
    </source>
</evidence>
<dbReference type="RefSeq" id="WP_062534819.1">
    <property type="nucleotide sequence ID" value="NZ_CP012678.1"/>
</dbReference>
<evidence type="ECO:0000256" key="12">
    <source>
        <dbReference type="ARBA" id="ARBA00022801"/>
    </source>
</evidence>
<dbReference type="AlphaFoldDB" id="A0A0M4TVK8"/>
<dbReference type="GO" id="GO:0009279">
    <property type="term" value="C:cell outer membrane"/>
    <property type="evidence" value="ECO:0007669"/>
    <property type="project" value="UniProtKB-SubCell"/>
</dbReference>
<evidence type="ECO:0000256" key="6">
    <source>
        <dbReference type="ARBA" id="ARBA00013278"/>
    </source>
</evidence>
<evidence type="ECO:0000256" key="4">
    <source>
        <dbReference type="ARBA" id="ARBA00011702"/>
    </source>
</evidence>
<evidence type="ECO:0000313" key="22">
    <source>
        <dbReference type="Proteomes" id="UP000059847"/>
    </source>
</evidence>
<dbReference type="PANTHER" id="PTHR40457">
    <property type="entry name" value="PHOSPHOLIPASE A1"/>
    <property type="match status" value="1"/>
</dbReference>
<dbReference type="SUPFAM" id="SSF56931">
    <property type="entry name" value="Outer membrane phospholipase A (OMPLA)"/>
    <property type="match status" value="1"/>
</dbReference>
<keyword evidence="12 20" id="KW-0378">Hydrolase</keyword>
<comment type="function">
    <text evidence="20">Hydrolysis of phosphatidylcholine with phospholipase A2 (EC 3.1.1.4) and phospholipase A1 (EC 3.1.1.32) activities.</text>
</comment>
<dbReference type="OrthoDB" id="188433at2"/>
<keyword evidence="15 20" id="KW-0443">Lipid metabolism</keyword>
<evidence type="ECO:0000256" key="1">
    <source>
        <dbReference type="ARBA" id="ARBA00000111"/>
    </source>
</evidence>
<evidence type="ECO:0000256" key="15">
    <source>
        <dbReference type="ARBA" id="ARBA00023098"/>
    </source>
</evidence>
<dbReference type="GO" id="GO:0016042">
    <property type="term" value="P:lipid catabolic process"/>
    <property type="evidence" value="ECO:0007669"/>
    <property type="project" value="UniProtKB-KW"/>
</dbReference>
<comment type="catalytic activity">
    <reaction evidence="1 20">
        <text>a 1,2-diacyl-sn-glycero-3-phosphocholine + H2O = a 2-acyl-sn-glycero-3-phosphocholine + a fatty acid + H(+)</text>
        <dbReference type="Rhea" id="RHEA:18689"/>
        <dbReference type="ChEBI" id="CHEBI:15377"/>
        <dbReference type="ChEBI" id="CHEBI:15378"/>
        <dbReference type="ChEBI" id="CHEBI:28868"/>
        <dbReference type="ChEBI" id="CHEBI:57643"/>
        <dbReference type="ChEBI" id="CHEBI:57875"/>
        <dbReference type="EC" id="3.1.1.32"/>
    </reaction>
</comment>
<comment type="similarity">
    <text evidence="3 20">Belongs to the phospholipase A1 family.</text>
</comment>
<keyword evidence="13 19" id="KW-0106">Calcium</keyword>
<evidence type="ECO:0000256" key="10">
    <source>
        <dbReference type="ARBA" id="ARBA00022723"/>
    </source>
</evidence>
<evidence type="ECO:0000256" key="5">
    <source>
        <dbReference type="ARBA" id="ARBA00013179"/>
    </source>
</evidence>
<feature type="binding site" description="in dimeric form" evidence="19">
    <location>
        <position position="349"/>
    </location>
    <ligand>
        <name>Ca(2+)</name>
        <dbReference type="ChEBI" id="CHEBI:29108"/>
        <label>1</label>
    </ligand>
</feature>
<feature type="active site" description="Proton acceptor" evidence="18">
    <location>
        <position position="339"/>
    </location>
</feature>
<feature type="chain" id="PRO_5019617619" description="Phospholipase A1" evidence="20">
    <location>
        <begin position="38"/>
        <end position="473"/>
    </location>
</feature>
<keyword evidence="8" id="KW-1134">Transmembrane beta strand</keyword>
<dbReference type="Proteomes" id="UP000059847">
    <property type="component" value="Chromosome"/>
</dbReference>
<evidence type="ECO:0000256" key="18">
    <source>
        <dbReference type="PIRSR" id="PIRSR603187-1"/>
    </source>
</evidence>
<gene>
    <name evidence="21" type="ORF">AOC03_07765</name>
</gene>
<keyword evidence="10 19" id="KW-0479">Metal-binding</keyword>
<dbReference type="Pfam" id="PF02253">
    <property type="entry name" value="PLA1"/>
    <property type="match status" value="1"/>
</dbReference>
<dbReference type="InterPro" id="IPR003187">
    <property type="entry name" value="PLipase_A1"/>
</dbReference>
<evidence type="ECO:0000256" key="19">
    <source>
        <dbReference type="PIRSR" id="PIRSR603187-2"/>
    </source>
</evidence>
<evidence type="ECO:0000256" key="3">
    <source>
        <dbReference type="ARBA" id="ARBA00010525"/>
    </source>
</evidence>
<evidence type="ECO:0000256" key="13">
    <source>
        <dbReference type="ARBA" id="ARBA00022837"/>
    </source>
</evidence>
<dbReference type="InterPro" id="IPR036541">
    <property type="entry name" value="PLipase_A1_sf"/>
</dbReference>
<dbReference type="EC" id="3.1.1.4" evidence="6 20"/>
<feature type="binding site" description="in dimeric form" evidence="19">
    <location>
        <position position="302"/>
    </location>
    <ligand>
        <name>Ca(2+)</name>
        <dbReference type="ChEBI" id="CHEBI:29108"/>
        <label>1</label>
    </ligand>
</feature>
<dbReference type="CDD" id="cd00541">
    <property type="entry name" value="OMPLA"/>
    <property type="match status" value="1"/>
</dbReference>
<dbReference type="GO" id="GO:0008970">
    <property type="term" value="F:phospholipase A1 activity"/>
    <property type="evidence" value="ECO:0007669"/>
    <property type="project" value="UniProtKB-EC"/>
</dbReference>
<accession>A0A0M4TVK8</accession>
<evidence type="ECO:0000256" key="8">
    <source>
        <dbReference type="ARBA" id="ARBA00022452"/>
    </source>
</evidence>
<evidence type="ECO:0000256" key="2">
    <source>
        <dbReference type="ARBA" id="ARBA00001604"/>
    </source>
</evidence>
<dbReference type="EMBL" id="CP012678">
    <property type="protein sequence ID" value="ALF59949.1"/>
    <property type="molecule type" value="Genomic_DNA"/>
</dbReference>
<keyword evidence="17 20" id="KW-0998">Cell outer membrane</keyword>
<feature type="active site" description="Nucleophile" evidence="18">
    <location>
        <position position="341"/>
    </location>
</feature>
<sequence length="473" mass="52519">MFVHTFSTPQSPKQGAQTYLSVTVGLMMSCLAVSAQAANSQSSITELPVVTATTPNTSITSTQTVHKRLKYLTAPVDNGVSVSEEFIAMQTNLFFECTQVQSDAARLACFDKVAEQGKTPSYTTAKQPLDLVKTLQSTISGNPQVILAENVTPINGNTVVEADTVVVSSQPISPEYLDNGKVKTDAQILEDVGVTQNDIEKYTPLSLAYDLDKNSERGTWSARPHRPMYVLPLFYSTNPNRNPSTPSQEEVNFTSDEMRNTELKLQVSIKTKVAEDLFGTSADMWFGYSQLSHWQVYNQKNSRPFRATDYEPEVFITQPVKANLPFGGRLRMLGVGASHHSNGQSDPLSRSWNRAYVMGGAEWGKFAIVPRIWSRISTENDDSDDNPDIEDFMGHGDVTFLYDLPNKQSLSGTLRYNHKTEKGAVQLDYVYPLTNNVHGYLQLFRGYGESIIDYNQKNTAIGVGIMLNDWKGL</sequence>
<evidence type="ECO:0000256" key="9">
    <source>
        <dbReference type="ARBA" id="ARBA00022692"/>
    </source>
</evidence>
<evidence type="ECO:0000256" key="17">
    <source>
        <dbReference type="ARBA" id="ARBA00023237"/>
    </source>
</evidence>
<evidence type="ECO:0000313" key="21">
    <source>
        <dbReference type="EMBL" id="ALF59949.1"/>
    </source>
</evidence>
<proteinExistence type="inferred from homology"/>
<keyword evidence="16" id="KW-0472">Membrane</keyword>
<keyword evidence="9" id="KW-0812">Transmembrane</keyword>
<keyword evidence="14 20" id="KW-0442">Lipid degradation</keyword>
<dbReference type="KEGG" id="pur:AOC03_07765"/>
<dbReference type="PRINTS" id="PR01486">
    <property type="entry name" value="PHPHLIPASEA1"/>
</dbReference>
<dbReference type="PANTHER" id="PTHR40457:SF1">
    <property type="entry name" value="PHOSPHOLIPASE A1"/>
    <property type="match status" value="1"/>
</dbReference>
<comment type="subcellular location">
    <subcellularLocation>
        <location evidence="20">Cell outer membrane</location>
        <topology evidence="20">Multi-pass membrane protein</topology>
    </subcellularLocation>
    <text evidence="20">One of the very few enzymes located there.</text>
</comment>
<dbReference type="EC" id="3.1.1.32" evidence="5 20"/>
<keyword evidence="22" id="KW-1185">Reference proteome</keyword>
<organism evidence="21 22">
    <name type="scientific">Psychrobacter urativorans</name>
    <dbReference type="NCBI Taxonomy" id="45610"/>
    <lineage>
        <taxon>Bacteria</taxon>
        <taxon>Pseudomonadati</taxon>
        <taxon>Pseudomonadota</taxon>
        <taxon>Gammaproteobacteria</taxon>
        <taxon>Moraxellales</taxon>
        <taxon>Moraxellaceae</taxon>
        <taxon>Psychrobacter</taxon>
    </lineage>
</organism>
<dbReference type="GO" id="GO:0046872">
    <property type="term" value="F:metal ion binding"/>
    <property type="evidence" value="ECO:0007669"/>
    <property type="project" value="UniProtKB-KW"/>
</dbReference>
<dbReference type="GO" id="GO:0004623">
    <property type="term" value="F:phospholipase A2 activity"/>
    <property type="evidence" value="ECO:0007669"/>
    <property type="project" value="UniProtKB-EC"/>
</dbReference>
<comment type="catalytic activity">
    <reaction evidence="2 20">
        <text>a 1,2-diacyl-sn-glycero-3-phosphocholine + H2O = a 1-acyl-sn-glycero-3-phosphocholine + a fatty acid + H(+)</text>
        <dbReference type="Rhea" id="RHEA:15801"/>
        <dbReference type="ChEBI" id="CHEBI:15377"/>
        <dbReference type="ChEBI" id="CHEBI:15378"/>
        <dbReference type="ChEBI" id="CHEBI:28868"/>
        <dbReference type="ChEBI" id="CHEBI:57643"/>
        <dbReference type="ChEBI" id="CHEBI:58168"/>
        <dbReference type="EC" id="3.1.1.4"/>
    </reaction>
</comment>
<evidence type="ECO:0000256" key="16">
    <source>
        <dbReference type="ARBA" id="ARBA00023136"/>
    </source>
</evidence>
<reference evidence="21 22" key="1">
    <citation type="submission" date="2015-09" db="EMBL/GenBank/DDBJ databases">
        <title>Complete genome of Psychrobacter urativorans R10.10B.</title>
        <authorList>
            <person name="See-Too W.S."/>
            <person name="Chan K.G."/>
        </authorList>
    </citation>
    <scope>NUCLEOTIDE SEQUENCE [LARGE SCALE GENOMIC DNA]</scope>
    <source>
        <strain evidence="21 22">R10.10B</strain>
    </source>
</reference>
<comment type="subunit">
    <text evidence="4 20">Homodimer; dimerization is reversible, and the dimeric form is the active one.</text>
</comment>
<protein>
    <recommendedName>
        <fullName evidence="7 20">Phospholipase A1</fullName>
        <ecNumber evidence="5 20">3.1.1.32</ecNumber>
        <ecNumber evidence="6 20">3.1.1.4</ecNumber>
    </recommendedName>
    <alternativeName>
        <fullName evidence="20">Phosphatidylcholine 1-acylhydrolase</fullName>
    </alternativeName>
</protein>
<name>A0A0M4TVK8_9GAMM</name>
<feature type="binding site" description="in dimeric form" evidence="19">
    <location>
        <position position="385"/>
    </location>
    <ligand>
        <name>Ca(2+)</name>
        <dbReference type="ChEBI" id="CHEBI:29108"/>
        <label>1</label>
    </ligand>
</feature>